<keyword evidence="3" id="KW-1185">Reference proteome</keyword>
<accession>A0AAD9M7M6</accession>
<comment type="caution">
    <text evidence="2">The sequence shown here is derived from an EMBL/GenBank/DDBJ whole genome shotgun (WGS) entry which is preliminary data.</text>
</comment>
<dbReference type="Proteomes" id="UP001232148">
    <property type="component" value="Unassembled WGS sequence"/>
</dbReference>
<protein>
    <recommendedName>
        <fullName evidence="4">F-box domain-containing protein</fullName>
    </recommendedName>
</protein>
<sequence length="546" mass="60802">MGLDGLPAEILVEVCRHLARPMQSSSRPHGHGPSMRPSTKDALACRAALARLMRTCRGLHDVAGCVLYSGYHQLWHPCDAYRFLRSLDPHGNEPYYRGGEPYARHLSPDDTRRQLVRHVDLHGNVDRRTLSGAPWTEEQAASARRAWIEDMAAAVGMPFPEGWDGPRLEGEKDPRDHAAEHVNQLLLRYLSGLTSLKVTLVFNWKFEVLEKWIAEQKQQQQQQQQQQRDDCGGGTHASPFRNLRHLKVHLRSLQARSFNCLRLITANAPYLSTLEIYDTASYRPPQHCRLEALRDLRFVRCSMDRGAMKLTLQAAPNITHFEYRHSDKYGGGGGGGPIASGKQQQQQQQPPLTPQMLCHLLSNEYELTLPPPLNARGQLVKAALPNLHRQLRTLILDFPLHESTPPWGGDGETIRGLQHFTKLRRLSINADSIFARGEQPRAIDGGGSSSLEALIPQTLEHLEVTRLGSGSSSSLQELLARTCLPGLAGAVRQGRFDRLERVSVTGCSGSKDAMLGIQLLLQDMFGRQQKPRIWVVAAAAAASHTG</sequence>
<dbReference type="InterPro" id="IPR032675">
    <property type="entry name" value="LRR_dom_sf"/>
</dbReference>
<feature type="region of interest" description="Disordered" evidence="1">
    <location>
        <begin position="324"/>
        <end position="351"/>
    </location>
</feature>
<organism evidence="2 3">
    <name type="scientific">Colletotrichum zoysiae</name>
    <dbReference type="NCBI Taxonomy" id="1216348"/>
    <lineage>
        <taxon>Eukaryota</taxon>
        <taxon>Fungi</taxon>
        <taxon>Dikarya</taxon>
        <taxon>Ascomycota</taxon>
        <taxon>Pezizomycotina</taxon>
        <taxon>Sordariomycetes</taxon>
        <taxon>Hypocreomycetidae</taxon>
        <taxon>Glomerellales</taxon>
        <taxon>Glomerellaceae</taxon>
        <taxon>Colletotrichum</taxon>
        <taxon>Colletotrichum graminicola species complex</taxon>
    </lineage>
</organism>
<proteinExistence type="predicted"/>
<dbReference type="AlphaFoldDB" id="A0AAD9M7M6"/>
<dbReference type="Gene3D" id="3.80.10.10">
    <property type="entry name" value="Ribonuclease Inhibitor"/>
    <property type="match status" value="1"/>
</dbReference>
<dbReference type="EMBL" id="MU842810">
    <property type="protein sequence ID" value="KAK2035082.1"/>
    <property type="molecule type" value="Genomic_DNA"/>
</dbReference>
<reference evidence="2" key="1">
    <citation type="submission" date="2021-06" db="EMBL/GenBank/DDBJ databases">
        <title>Comparative genomics, transcriptomics and evolutionary studies reveal genomic signatures of adaptation to plant cell wall in hemibiotrophic fungi.</title>
        <authorList>
            <consortium name="DOE Joint Genome Institute"/>
            <person name="Baroncelli R."/>
            <person name="Diaz J.F."/>
            <person name="Benocci T."/>
            <person name="Peng M."/>
            <person name="Battaglia E."/>
            <person name="Haridas S."/>
            <person name="Andreopoulos W."/>
            <person name="Labutti K."/>
            <person name="Pangilinan J."/>
            <person name="Floch G.L."/>
            <person name="Makela M.R."/>
            <person name="Henrissat B."/>
            <person name="Grigoriev I.V."/>
            <person name="Crouch J.A."/>
            <person name="De Vries R.P."/>
            <person name="Sukno S.A."/>
            <person name="Thon M.R."/>
        </authorList>
    </citation>
    <scope>NUCLEOTIDE SEQUENCE</scope>
    <source>
        <strain evidence="2">MAFF235873</strain>
    </source>
</reference>
<evidence type="ECO:0000313" key="3">
    <source>
        <dbReference type="Proteomes" id="UP001232148"/>
    </source>
</evidence>
<gene>
    <name evidence="2" type="ORF">LX32DRAFT_550801</name>
</gene>
<evidence type="ECO:0000256" key="1">
    <source>
        <dbReference type="SAM" id="MobiDB-lite"/>
    </source>
</evidence>
<name>A0AAD9M7M6_9PEZI</name>
<evidence type="ECO:0000313" key="2">
    <source>
        <dbReference type="EMBL" id="KAK2035082.1"/>
    </source>
</evidence>
<evidence type="ECO:0008006" key="4">
    <source>
        <dbReference type="Google" id="ProtNLM"/>
    </source>
</evidence>
<feature type="compositionally biased region" description="Gly residues" evidence="1">
    <location>
        <begin position="329"/>
        <end position="338"/>
    </location>
</feature>